<evidence type="ECO:0000256" key="4">
    <source>
        <dbReference type="ARBA" id="ARBA00022448"/>
    </source>
</evidence>
<comment type="catalytic activity">
    <reaction evidence="18">
        <text>Cu(+)(in) + ATP + H2O = Cu(+)(out) + ADP + phosphate + H(+)</text>
        <dbReference type="Rhea" id="RHEA:25792"/>
        <dbReference type="ChEBI" id="CHEBI:15377"/>
        <dbReference type="ChEBI" id="CHEBI:15378"/>
        <dbReference type="ChEBI" id="CHEBI:30616"/>
        <dbReference type="ChEBI" id="CHEBI:43474"/>
        <dbReference type="ChEBI" id="CHEBI:49552"/>
        <dbReference type="ChEBI" id="CHEBI:456216"/>
        <dbReference type="EC" id="7.2.2.8"/>
    </reaction>
</comment>
<dbReference type="SFLD" id="SFLDS00003">
    <property type="entry name" value="Haloacid_Dehalogenase"/>
    <property type="match status" value="1"/>
</dbReference>
<dbReference type="EC" id="7.2.2.8" evidence="3"/>
<dbReference type="PANTHER" id="PTHR43520">
    <property type="entry name" value="ATP7, ISOFORM B"/>
    <property type="match status" value="1"/>
</dbReference>
<dbReference type="EMBL" id="JXBZ01000008">
    <property type="protein sequence ID" value="KJY48812.1"/>
    <property type="molecule type" value="Genomic_DNA"/>
</dbReference>
<dbReference type="GO" id="GO:0055070">
    <property type="term" value="P:copper ion homeostasis"/>
    <property type="evidence" value="ECO:0007669"/>
    <property type="project" value="TreeGrafter"/>
</dbReference>
<keyword evidence="13" id="KW-1278">Translocase</keyword>
<dbReference type="GO" id="GO:0005524">
    <property type="term" value="F:ATP binding"/>
    <property type="evidence" value="ECO:0007669"/>
    <property type="project" value="UniProtKB-UniRule"/>
</dbReference>
<dbReference type="InterPro" id="IPR023299">
    <property type="entry name" value="ATPase_P-typ_cyto_dom_N"/>
</dbReference>
<dbReference type="InterPro" id="IPR044492">
    <property type="entry name" value="P_typ_ATPase_HD_dom"/>
</dbReference>
<dbReference type="Gene3D" id="2.70.150.10">
    <property type="entry name" value="Calcium-transporting ATPase, cytoplasmic transduction domain A"/>
    <property type="match status" value="1"/>
</dbReference>
<evidence type="ECO:0000256" key="3">
    <source>
        <dbReference type="ARBA" id="ARBA00012517"/>
    </source>
</evidence>
<organism evidence="21 22">
    <name type="scientific">Bombilactobacillus mellis</name>
    <dbReference type="NCBI Taxonomy" id="1218508"/>
    <lineage>
        <taxon>Bacteria</taxon>
        <taxon>Bacillati</taxon>
        <taxon>Bacillota</taxon>
        <taxon>Bacilli</taxon>
        <taxon>Lactobacillales</taxon>
        <taxon>Lactobacillaceae</taxon>
        <taxon>Bombilactobacillus</taxon>
    </lineage>
</organism>
<feature type="transmembrane region" description="Helical" evidence="19">
    <location>
        <begin position="134"/>
        <end position="151"/>
    </location>
</feature>
<evidence type="ECO:0000313" key="21">
    <source>
        <dbReference type="EMBL" id="KJY48812.1"/>
    </source>
</evidence>
<dbReference type="STRING" id="1218508.JG29_12230"/>
<dbReference type="PATRIC" id="fig|1218508.4.peg.1210"/>
<comment type="similarity">
    <text evidence="2 19">Belongs to the cation transport ATPase (P-type) (TC 3.A.3) family. Type IB subfamily.</text>
</comment>
<name>A0A0F4KQ64_9LACO</name>
<keyword evidence="22" id="KW-1185">Reference proteome</keyword>
<dbReference type="GO" id="GO:0140581">
    <property type="term" value="F:P-type monovalent copper transporter activity"/>
    <property type="evidence" value="ECO:0007669"/>
    <property type="project" value="UniProtKB-EC"/>
</dbReference>
<evidence type="ECO:0000256" key="2">
    <source>
        <dbReference type="ARBA" id="ARBA00006024"/>
    </source>
</evidence>
<dbReference type="SFLD" id="SFLDG00002">
    <property type="entry name" value="C1.7:_P-type_atpase_like"/>
    <property type="match status" value="1"/>
</dbReference>
<keyword evidence="5 19" id="KW-1003">Cell membrane</keyword>
<dbReference type="NCBIfam" id="TIGR01512">
    <property type="entry name" value="ATPase-IB2_Cd"/>
    <property type="match status" value="1"/>
</dbReference>
<evidence type="ECO:0000256" key="15">
    <source>
        <dbReference type="ARBA" id="ARBA00023008"/>
    </source>
</evidence>
<dbReference type="InterPro" id="IPR027256">
    <property type="entry name" value="P-typ_ATPase_IB"/>
</dbReference>
<dbReference type="GO" id="GO:0043682">
    <property type="term" value="F:P-type divalent copper transporter activity"/>
    <property type="evidence" value="ECO:0007669"/>
    <property type="project" value="TreeGrafter"/>
</dbReference>
<evidence type="ECO:0000256" key="5">
    <source>
        <dbReference type="ARBA" id="ARBA00022475"/>
    </source>
</evidence>
<keyword evidence="4" id="KW-0813">Transport</keyword>
<dbReference type="SUPFAM" id="SSF56784">
    <property type="entry name" value="HAD-like"/>
    <property type="match status" value="1"/>
</dbReference>
<evidence type="ECO:0000256" key="19">
    <source>
        <dbReference type="RuleBase" id="RU362081"/>
    </source>
</evidence>
<dbReference type="PRINTS" id="PR00119">
    <property type="entry name" value="CATATPASE"/>
</dbReference>
<keyword evidence="12" id="KW-0460">Magnesium</keyword>
<feature type="domain" description="P-type ATPase A" evidence="20">
    <location>
        <begin position="169"/>
        <end position="269"/>
    </location>
</feature>
<dbReference type="GO" id="GO:0016887">
    <property type="term" value="F:ATP hydrolysis activity"/>
    <property type="evidence" value="ECO:0007669"/>
    <property type="project" value="InterPro"/>
</dbReference>
<dbReference type="InterPro" id="IPR059000">
    <property type="entry name" value="ATPase_P-type_domA"/>
</dbReference>
<feature type="transmembrane region" description="Helical" evidence="19">
    <location>
        <begin position="620"/>
        <end position="643"/>
    </location>
</feature>
<proteinExistence type="inferred from homology"/>
<comment type="caution">
    <text evidence="21">The sequence shown here is derived from an EMBL/GenBank/DDBJ whole genome shotgun (WGS) entry which is preliminary data.</text>
</comment>
<dbReference type="NCBIfam" id="TIGR01511">
    <property type="entry name" value="ATPase-IB1_Cu"/>
    <property type="match status" value="1"/>
</dbReference>
<dbReference type="OrthoDB" id="9813266at2"/>
<evidence type="ECO:0000256" key="11">
    <source>
        <dbReference type="ARBA" id="ARBA00022840"/>
    </source>
</evidence>
<keyword evidence="6" id="KW-0597">Phosphoprotein</keyword>
<evidence type="ECO:0000256" key="8">
    <source>
        <dbReference type="ARBA" id="ARBA00022723"/>
    </source>
</evidence>
<dbReference type="InterPro" id="IPR023214">
    <property type="entry name" value="HAD_sf"/>
</dbReference>
<evidence type="ECO:0000256" key="10">
    <source>
        <dbReference type="ARBA" id="ARBA00022796"/>
    </source>
</evidence>
<keyword evidence="16" id="KW-0406">Ion transport</keyword>
<feature type="transmembrane region" description="Helical" evidence="19">
    <location>
        <begin position="317"/>
        <end position="336"/>
    </location>
</feature>
<keyword evidence="15" id="KW-0186">Copper</keyword>
<evidence type="ECO:0000256" key="1">
    <source>
        <dbReference type="ARBA" id="ARBA00004651"/>
    </source>
</evidence>
<evidence type="ECO:0000256" key="18">
    <source>
        <dbReference type="ARBA" id="ARBA00049289"/>
    </source>
</evidence>
<evidence type="ECO:0000256" key="14">
    <source>
        <dbReference type="ARBA" id="ARBA00022989"/>
    </source>
</evidence>
<dbReference type="Gene3D" id="3.40.1110.10">
    <property type="entry name" value="Calcium-transporting ATPase, cytoplasmic domain N"/>
    <property type="match status" value="1"/>
</dbReference>
<dbReference type="InterPro" id="IPR036412">
    <property type="entry name" value="HAD-like_sf"/>
</dbReference>
<dbReference type="Pfam" id="PF00122">
    <property type="entry name" value="E1-E2_ATPase"/>
    <property type="match status" value="1"/>
</dbReference>
<evidence type="ECO:0000256" key="16">
    <source>
        <dbReference type="ARBA" id="ARBA00023065"/>
    </source>
</evidence>
<keyword evidence="11 19" id="KW-0067">ATP-binding</keyword>
<dbReference type="HOGENOM" id="CLU_001771_11_2_9"/>
<evidence type="ECO:0000256" key="9">
    <source>
        <dbReference type="ARBA" id="ARBA00022741"/>
    </source>
</evidence>
<keyword evidence="10" id="KW-0187">Copper transport</keyword>
<dbReference type="InterPro" id="IPR018303">
    <property type="entry name" value="ATPase_P-typ_P_site"/>
</dbReference>
<dbReference type="Proteomes" id="UP000033695">
    <property type="component" value="Unassembled WGS sequence"/>
</dbReference>
<dbReference type="InterPro" id="IPR023298">
    <property type="entry name" value="ATPase_P-typ_TM_dom_sf"/>
</dbReference>
<comment type="subcellular location">
    <subcellularLocation>
        <location evidence="1">Cell membrane</location>
        <topology evidence="1">Multi-pass membrane protein</topology>
    </subcellularLocation>
</comment>
<reference evidence="21 22" key="1">
    <citation type="submission" date="2014-12" db="EMBL/GenBank/DDBJ databases">
        <title>Comparative genomics of the lactic acid bacteria isolated from the honey bee gut.</title>
        <authorList>
            <person name="Ellegaard K.M."/>
            <person name="Tamarit D."/>
            <person name="Javelind E."/>
            <person name="Olofsson T."/>
            <person name="Andersson S.G."/>
            <person name="Vasquez A."/>
        </authorList>
    </citation>
    <scope>NUCLEOTIDE SEQUENCE [LARGE SCALE GENOMIC DNA]</scope>
    <source>
        <strain evidence="21 22">Hon2</strain>
    </source>
</reference>
<dbReference type="InterPro" id="IPR001757">
    <property type="entry name" value="P_typ_ATPase"/>
</dbReference>
<feature type="transmembrane region" description="Helical" evidence="19">
    <location>
        <begin position="101"/>
        <end position="122"/>
    </location>
</feature>
<evidence type="ECO:0000259" key="20">
    <source>
        <dbReference type="Pfam" id="PF00122"/>
    </source>
</evidence>
<dbReference type="SUPFAM" id="SSF81665">
    <property type="entry name" value="Calcium ATPase, transmembrane domain M"/>
    <property type="match status" value="1"/>
</dbReference>
<dbReference type="SUPFAM" id="SSF81653">
    <property type="entry name" value="Calcium ATPase, transduction domain A"/>
    <property type="match status" value="1"/>
</dbReference>
<evidence type="ECO:0000256" key="12">
    <source>
        <dbReference type="ARBA" id="ARBA00022842"/>
    </source>
</evidence>
<gene>
    <name evidence="21" type="ORF">JG29_12230</name>
</gene>
<keyword evidence="8 19" id="KW-0479">Metal-binding</keyword>
<dbReference type="Gene3D" id="3.40.50.1000">
    <property type="entry name" value="HAD superfamily/HAD-like"/>
    <property type="match status" value="1"/>
</dbReference>
<keyword evidence="14 19" id="KW-1133">Transmembrane helix</keyword>
<evidence type="ECO:0000256" key="17">
    <source>
        <dbReference type="ARBA" id="ARBA00023136"/>
    </source>
</evidence>
<keyword evidence="9 19" id="KW-0547">Nucleotide-binding</keyword>
<accession>A0A0F4KQ64</accession>
<dbReference type="SFLD" id="SFLDF00027">
    <property type="entry name" value="p-type_atpase"/>
    <property type="match status" value="1"/>
</dbReference>
<dbReference type="NCBIfam" id="TIGR01525">
    <property type="entry name" value="ATPase-IB_hvy"/>
    <property type="match status" value="1"/>
</dbReference>
<dbReference type="Pfam" id="PF00702">
    <property type="entry name" value="Hydrolase"/>
    <property type="match status" value="1"/>
</dbReference>
<feature type="transmembrane region" description="Helical" evidence="19">
    <location>
        <begin position="649"/>
        <end position="668"/>
    </location>
</feature>
<protein>
    <recommendedName>
        <fullName evidence="3">P-type Cu(+) transporter</fullName>
        <ecNumber evidence="3">7.2.2.8</ecNumber>
    </recommendedName>
</protein>
<dbReference type="GO" id="GO:0005886">
    <property type="term" value="C:plasma membrane"/>
    <property type="evidence" value="ECO:0007669"/>
    <property type="project" value="UniProtKB-SubCell"/>
</dbReference>
<dbReference type="RefSeq" id="WP_045923066.1">
    <property type="nucleotide sequence ID" value="NZ_JBHTHW010000008.1"/>
</dbReference>
<dbReference type="InterPro" id="IPR008250">
    <property type="entry name" value="ATPase_P-typ_transduc_dom_A_sf"/>
</dbReference>
<dbReference type="PANTHER" id="PTHR43520:SF5">
    <property type="entry name" value="CATION-TRANSPORTING P-TYPE ATPASE-RELATED"/>
    <property type="match status" value="1"/>
</dbReference>
<evidence type="ECO:0000256" key="6">
    <source>
        <dbReference type="ARBA" id="ARBA00022553"/>
    </source>
</evidence>
<keyword evidence="17 19" id="KW-0472">Membrane</keyword>
<evidence type="ECO:0000256" key="7">
    <source>
        <dbReference type="ARBA" id="ARBA00022692"/>
    </source>
</evidence>
<dbReference type="GO" id="GO:0005507">
    <property type="term" value="F:copper ion binding"/>
    <property type="evidence" value="ECO:0007669"/>
    <property type="project" value="TreeGrafter"/>
</dbReference>
<evidence type="ECO:0000256" key="13">
    <source>
        <dbReference type="ARBA" id="ARBA00022967"/>
    </source>
</evidence>
<dbReference type="NCBIfam" id="TIGR01494">
    <property type="entry name" value="ATPase_P-type"/>
    <property type="match status" value="1"/>
</dbReference>
<sequence length="670" mass="72432">MNNMKMGNNSHDNMMHGGSMMQGGSMMHMGNLRQKFWLSLILAVPILFLSPAMGIHLPFQFQFPGSDFVVVIFATALFFYGGAPFLKGAQAELKQRRPEMMTLISLGITVSYVYSLYAFVVNNIFHSETMVMDFFWELATLILIMLLGHWLEMKTLMQAQSSVSDLASLLPDKVHLQQDGKIKDVALNQVATGAHFEVRSGEAIPLDGKVITGQSSVNESLVTGESQAVSKKSGDQVIGGSINGEQTLIVEATQTVKTGFLANVEHLVQESQNNKSQLQSLADKVAGWLFYAALIIGVIALIVWASLIDFATGLQRMVTVLVIACPHALGLAIPLVNARSTTLSSQNGLLIRHRQVIDTSSKIDYVLLDKTGTLTEGKFQVRECRSVNSQLSDQKILQIIAALEAHSNHPIAKSVQEYWQKRDLSALTAEKVTTIAGQGLKGQVAGKEYQLLNAKAVQEQGLKLPKIQDSTLTTSYLITDAQVQGYLSIGDQVKDGAAELIAQLKQHNITPMMLTGDNQAVAAKLAQQLKITEFKADLLPKDKQTEILKLQAAGHQVMMVGDGINDAPSLAQANIGVAIGAGTDVAIDSADVVLVNSNPLDILKFLNLAQNTHRKTIQNLWWGAGYNIIALPLASGLFAFAGIVLSPAVGAILMSLSTVVVAINALLLKI</sequence>
<evidence type="ECO:0000313" key="22">
    <source>
        <dbReference type="Proteomes" id="UP000033695"/>
    </source>
</evidence>
<keyword evidence="7 19" id="KW-0812">Transmembrane</keyword>
<feature type="transmembrane region" description="Helical" evidence="19">
    <location>
        <begin position="285"/>
        <end position="305"/>
    </location>
</feature>
<dbReference type="PROSITE" id="PS00154">
    <property type="entry name" value="ATPASE_E1_E2"/>
    <property type="match status" value="1"/>
</dbReference>
<feature type="transmembrane region" description="Helical" evidence="19">
    <location>
        <begin position="70"/>
        <end position="89"/>
    </location>
</feature>
<dbReference type="AlphaFoldDB" id="A0A0F4KQ64"/>